<name>A0ABY2SYD1_9BACI</name>
<feature type="transmembrane region" description="Helical" evidence="1">
    <location>
        <begin position="348"/>
        <end position="372"/>
    </location>
</feature>
<feature type="transmembrane region" description="Helical" evidence="1">
    <location>
        <begin position="21"/>
        <end position="41"/>
    </location>
</feature>
<feature type="transmembrane region" description="Helical" evidence="1">
    <location>
        <begin position="149"/>
        <end position="166"/>
    </location>
</feature>
<reference evidence="2 3" key="1">
    <citation type="submission" date="2019-04" db="EMBL/GenBank/DDBJ databases">
        <title>Lysinibacillus genome sequencing.</title>
        <authorList>
            <person name="Dunlap C."/>
        </authorList>
    </citation>
    <scope>NUCLEOTIDE SEQUENCE [LARGE SCALE GENOMIC DNA]</scope>
    <source>
        <strain evidence="2 3">KCTC 33042</strain>
    </source>
</reference>
<feature type="transmembrane region" description="Helical" evidence="1">
    <location>
        <begin position="429"/>
        <end position="455"/>
    </location>
</feature>
<dbReference type="EMBL" id="SZPT01000002">
    <property type="protein sequence ID" value="TKI48050.1"/>
    <property type="molecule type" value="Genomic_DNA"/>
</dbReference>
<feature type="transmembrane region" description="Helical" evidence="1">
    <location>
        <begin position="269"/>
        <end position="290"/>
    </location>
</feature>
<gene>
    <name evidence="2" type="ORF">FC748_10440</name>
</gene>
<proteinExistence type="predicted"/>
<evidence type="ECO:0000313" key="3">
    <source>
        <dbReference type="Proteomes" id="UP000308330"/>
    </source>
</evidence>
<keyword evidence="1" id="KW-0472">Membrane</keyword>
<feature type="transmembrane region" description="Helical" evidence="1">
    <location>
        <begin position="392"/>
        <end position="417"/>
    </location>
</feature>
<protein>
    <submittedName>
        <fullName evidence="2">Uncharacterized protein</fullName>
    </submittedName>
</protein>
<dbReference type="Proteomes" id="UP000308330">
    <property type="component" value="Unassembled WGS sequence"/>
</dbReference>
<feature type="transmembrane region" description="Helical" evidence="1">
    <location>
        <begin position="203"/>
        <end position="226"/>
    </location>
</feature>
<feature type="transmembrane region" description="Helical" evidence="1">
    <location>
        <begin position="124"/>
        <end position="143"/>
    </location>
</feature>
<dbReference type="RefSeq" id="WP_108029671.1">
    <property type="nucleotide sequence ID" value="NZ_SZPT01000002.1"/>
</dbReference>
<accession>A0ABY2SYD1</accession>
<keyword evidence="1" id="KW-1133">Transmembrane helix</keyword>
<feature type="transmembrane region" description="Helical" evidence="1">
    <location>
        <begin position="302"/>
        <end position="327"/>
    </location>
</feature>
<keyword evidence="1" id="KW-0812">Transmembrane</keyword>
<comment type="caution">
    <text evidence="2">The sequence shown here is derived from an EMBL/GenBank/DDBJ whole genome shotgun (WGS) entry which is preliminary data.</text>
</comment>
<evidence type="ECO:0000256" key="1">
    <source>
        <dbReference type="SAM" id="Phobius"/>
    </source>
</evidence>
<evidence type="ECO:0000313" key="2">
    <source>
        <dbReference type="EMBL" id="TKI48050.1"/>
    </source>
</evidence>
<keyword evidence="3" id="KW-1185">Reference proteome</keyword>
<organism evidence="2 3">
    <name type="scientific">Lysinibacillus tabacifolii</name>
    <dbReference type="NCBI Taxonomy" id="1173107"/>
    <lineage>
        <taxon>Bacteria</taxon>
        <taxon>Bacillati</taxon>
        <taxon>Bacillota</taxon>
        <taxon>Bacilli</taxon>
        <taxon>Bacillales</taxon>
        <taxon>Bacillaceae</taxon>
        <taxon>Lysinibacillus</taxon>
    </lineage>
</organism>
<feature type="transmembrane region" description="Helical" evidence="1">
    <location>
        <begin position="76"/>
        <end position="96"/>
    </location>
</feature>
<feature type="transmembrane region" description="Helical" evidence="1">
    <location>
        <begin position="173"/>
        <end position="191"/>
    </location>
</feature>
<sequence>MKSIKFKDNRLIYEKYTLSKIKILLYILVNLIAIFLAIIIMTNSSSKKLLTELVDTVGFIVKENPTIKSTAEFSELISLSIFIPLILIIIYLYIALPKLAELLLRFHVKNTILSDIFVYIKKFFGYKGLMTAIFILIYIQFNITSEKDFEIIITLILGLILIFVLLKTFYRNMIFVIIAICYYLPELYYLPKYEYLDFVLKKLPFVLFFSVMFILAFWGMRLIILFDYSYADYIKKTVKEKFKNSNERTIFNLKEQLTYIVLERNQFNFYFSISIFVTIIIFCYGGIRFLKDDIQFNEYSEVFLIVCFGIVLIRFISRSVEIIYSFYNDIIEFKKVTKTTFLDGSNRIILALFSLAELSILAALLNFIHYFYIGDYLENGDASDGLLNGLNIIFSTIHILLLSIMKSFSISFFNFSYPGDIGLVGVSKFILLLVHLIQVIVSVVLITLSIANYLALPKEKIFYSVEKDVNTDFYQVVKYLVAPQFEKRVFIVKGINELDFLERTIESYYECGSINSSEYIAIFEALNDYKEFIECPKQS</sequence>